<dbReference type="Gene3D" id="3.40.50.300">
    <property type="entry name" value="P-loop containing nucleotide triphosphate hydrolases"/>
    <property type="match status" value="1"/>
</dbReference>
<proteinExistence type="predicted"/>
<evidence type="ECO:0000313" key="1">
    <source>
        <dbReference type="EMBL" id="MCY1723380.1"/>
    </source>
</evidence>
<reference evidence="1" key="1">
    <citation type="submission" date="2022-11" db="EMBL/GenBank/DDBJ databases">
        <title>Marilongibacter aestuarii gen. nov., sp. nov., isolated from tidal flat sediment.</title>
        <authorList>
            <person name="Jiayan W."/>
        </authorList>
    </citation>
    <scope>NUCLEOTIDE SEQUENCE</scope>
    <source>
        <strain evidence="1">Z1-6</strain>
    </source>
</reference>
<dbReference type="InterPro" id="IPR027417">
    <property type="entry name" value="P-loop_NTPase"/>
</dbReference>
<dbReference type="EMBL" id="JAPOHD010000068">
    <property type="protein sequence ID" value="MCY1723380.1"/>
    <property type="molecule type" value="Genomic_DNA"/>
</dbReference>
<comment type="caution">
    <text evidence="1">The sequence shown here is derived from an EMBL/GenBank/DDBJ whole genome shotgun (WGS) entry which is preliminary data.</text>
</comment>
<dbReference type="RefSeq" id="WP_343335703.1">
    <property type="nucleotide sequence ID" value="NZ_JAPOHD010000068.1"/>
</dbReference>
<dbReference type="AlphaFoldDB" id="A0A9X3FHR3"/>
<dbReference type="Proteomes" id="UP001145087">
    <property type="component" value="Unassembled WGS sequence"/>
</dbReference>
<sequence>MEIKSNIGLDMPNLLLIAGNGRNVGKTYFACKIIAQLSATTKVCGIKISSHFHSFCEKDILFQNEHFILLEEKQNSTKDSSLMLKAGAKHVYFIMTKQEHLHEAFQKIQSHLPEYAIVCESGGLHEIVTPGLFFFVHQSGKELVKKHHLNYSPIIVYNNGKEFDFDINHLNFINNKFTRKQ</sequence>
<gene>
    <name evidence="1" type="ORF">OU798_23720</name>
</gene>
<protein>
    <recommendedName>
        <fullName evidence="3">Molybdopterin-guanine dinucleotide biosynthesis protein B (MobB) domain-containing protein</fullName>
    </recommendedName>
</protein>
<evidence type="ECO:0000313" key="2">
    <source>
        <dbReference type="Proteomes" id="UP001145087"/>
    </source>
</evidence>
<keyword evidence="2" id="KW-1185">Reference proteome</keyword>
<name>A0A9X3FHR3_9BACT</name>
<evidence type="ECO:0008006" key="3">
    <source>
        <dbReference type="Google" id="ProtNLM"/>
    </source>
</evidence>
<organism evidence="1 2">
    <name type="scientific">Draconibacterium aestuarii</name>
    <dbReference type="NCBI Taxonomy" id="2998507"/>
    <lineage>
        <taxon>Bacteria</taxon>
        <taxon>Pseudomonadati</taxon>
        <taxon>Bacteroidota</taxon>
        <taxon>Bacteroidia</taxon>
        <taxon>Marinilabiliales</taxon>
        <taxon>Prolixibacteraceae</taxon>
        <taxon>Draconibacterium</taxon>
    </lineage>
</organism>
<accession>A0A9X3FHR3</accession>